<organism evidence="1">
    <name type="scientific">mine drainage metagenome</name>
    <dbReference type="NCBI Taxonomy" id="410659"/>
    <lineage>
        <taxon>unclassified sequences</taxon>
        <taxon>metagenomes</taxon>
        <taxon>ecological metagenomes</taxon>
    </lineage>
</organism>
<reference evidence="1" key="1">
    <citation type="submission" date="2016-10" db="EMBL/GenBank/DDBJ databases">
        <title>Sequence of Gallionella enrichment culture.</title>
        <authorList>
            <person name="Poehlein A."/>
            <person name="Muehling M."/>
            <person name="Daniel R."/>
        </authorList>
    </citation>
    <scope>NUCLEOTIDE SEQUENCE</scope>
</reference>
<evidence type="ECO:0000313" key="1">
    <source>
        <dbReference type="EMBL" id="OIQ69445.1"/>
    </source>
</evidence>
<comment type="caution">
    <text evidence="1">The sequence shown here is derived from an EMBL/GenBank/DDBJ whole genome shotgun (WGS) entry which is preliminary data.</text>
</comment>
<proteinExistence type="predicted"/>
<gene>
    <name evidence="1" type="ORF">GALL_489540</name>
</gene>
<name>A0A1J5Q0Q8_9ZZZZ</name>
<dbReference type="AlphaFoldDB" id="A0A1J5Q0Q8"/>
<dbReference type="EMBL" id="MLJW01004725">
    <property type="protein sequence ID" value="OIQ69445.1"/>
    <property type="molecule type" value="Genomic_DNA"/>
</dbReference>
<accession>A0A1J5Q0Q8</accession>
<protein>
    <submittedName>
        <fullName evidence="1">Uncharacterized protein</fullName>
    </submittedName>
</protein>
<sequence length="90" mass="8796">MKALAALILALGLTAPAFAEGGPTNAQVAAMVAAIAAAGCVVNDSNQKAVLAAAKLTPDEGAGVVVRLIDAKILTPEPGDVLRMAGGTCK</sequence>